<comment type="caution">
    <text evidence="1">The sequence shown here is derived from an EMBL/GenBank/DDBJ whole genome shotgun (WGS) entry which is preliminary data.</text>
</comment>
<reference evidence="1" key="2">
    <citation type="journal article" date="2022" name="Res Sq">
        <title>Comparative Genomics Reveals Insights into the Divergent Evolution of Astigmatic Mites and Household Pest Adaptations.</title>
        <authorList>
            <person name="Xiong Q."/>
            <person name="Wan A.T.-Y."/>
            <person name="Liu X.-Y."/>
            <person name="Fung C.S.-H."/>
            <person name="Xiao X."/>
            <person name="Malainual N."/>
            <person name="Hou J."/>
            <person name="Wang L."/>
            <person name="Wang M."/>
            <person name="Yang K."/>
            <person name="Cui Y."/>
            <person name="Leung E."/>
            <person name="Nong W."/>
            <person name="Shin S.-K."/>
            <person name="Au S."/>
            <person name="Jeong K.Y."/>
            <person name="Chew F.T."/>
            <person name="Hui J."/>
            <person name="Leung T.F."/>
            <person name="Tungtrongchitr A."/>
            <person name="Zhong N."/>
            <person name="Liu Z."/>
            <person name="Tsui S."/>
        </authorList>
    </citation>
    <scope>NUCLEOTIDE SEQUENCE</scope>
    <source>
        <strain evidence="1">Derf</strain>
        <tissue evidence="1">Whole organism</tissue>
    </source>
</reference>
<protein>
    <submittedName>
        <fullName evidence="1">Uncharacterized protein</fullName>
    </submittedName>
</protein>
<name>A0A922IAX2_DERFA</name>
<keyword evidence="2" id="KW-1185">Reference proteome</keyword>
<dbReference type="EMBL" id="ASGP02000001">
    <property type="protein sequence ID" value="KAH9527660.1"/>
    <property type="molecule type" value="Genomic_DNA"/>
</dbReference>
<dbReference type="Proteomes" id="UP000790347">
    <property type="component" value="Unassembled WGS sequence"/>
</dbReference>
<evidence type="ECO:0000313" key="2">
    <source>
        <dbReference type="Proteomes" id="UP000790347"/>
    </source>
</evidence>
<accession>A0A922IAX2</accession>
<reference evidence="1" key="1">
    <citation type="submission" date="2013-05" db="EMBL/GenBank/DDBJ databases">
        <authorList>
            <person name="Yim A.K.Y."/>
            <person name="Chan T.F."/>
            <person name="Ji K.M."/>
            <person name="Liu X.Y."/>
            <person name="Zhou J.W."/>
            <person name="Li R.Q."/>
            <person name="Yang K.Y."/>
            <person name="Li J."/>
            <person name="Li M."/>
            <person name="Law P.T.W."/>
            <person name="Wu Y.L."/>
            <person name="Cai Z.L."/>
            <person name="Qin H."/>
            <person name="Bao Y."/>
            <person name="Leung R.K.K."/>
            <person name="Ng P.K.S."/>
            <person name="Zou J."/>
            <person name="Zhong X.J."/>
            <person name="Ran P.X."/>
            <person name="Zhong N.S."/>
            <person name="Liu Z.G."/>
            <person name="Tsui S.K.W."/>
        </authorList>
    </citation>
    <scope>NUCLEOTIDE SEQUENCE</scope>
    <source>
        <strain evidence="1">Derf</strain>
        <tissue evidence="1">Whole organism</tissue>
    </source>
</reference>
<organism evidence="1 2">
    <name type="scientific">Dermatophagoides farinae</name>
    <name type="common">American house dust mite</name>
    <dbReference type="NCBI Taxonomy" id="6954"/>
    <lineage>
        <taxon>Eukaryota</taxon>
        <taxon>Metazoa</taxon>
        <taxon>Ecdysozoa</taxon>
        <taxon>Arthropoda</taxon>
        <taxon>Chelicerata</taxon>
        <taxon>Arachnida</taxon>
        <taxon>Acari</taxon>
        <taxon>Acariformes</taxon>
        <taxon>Sarcoptiformes</taxon>
        <taxon>Astigmata</taxon>
        <taxon>Psoroptidia</taxon>
        <taxon>Analgoidea</taxon>
        <taxon>Pyroglyphidae</taxon>
        <taxon>Dermatophagoidinae</taxon>
        <taxon>Dermatophagoides</taxon>
    </lineage>
</organism>
<sequence length="29" mass="3298">MNFSDAFDLKDSMLLRDLSSTQSNYLATL</sequence>
<dbReference type="AlphaFoldDB" id="A0A922IAX2"/>
<gene>
    <name evidence="1" type="ORF">DERF_001667</name>
</gene>
<evidence type="ECO:0000313" key="1">
    <source>
        <dbReference type="EMBL" id="KAH9527660.1"/>
    </source>
</evidence>
<proteinExistence type="predicted"/>